<dbReference type="AlphaFoldDB" id="A0A0C9ZK96"/>
<evidence type="ECO:0000313" key="3">
    <source>
        <dbReference type="Proteomes" id="UP000054018"/>
    </source>
</evidence>
<dbReference type="EMBL" id="KN833702">
    <property type="protein sequence ID" value="KIK26379.1"/>
    <property type="molecule type" value="Genomic_DNA"/>
</dbReference>
<evidence type="ECO:0000313" key="2">
    <source>
        <dbReference type="EMBL" id="KIK26379.1"/>
    </source>
</evidence>
<keyword evidence="3" id="KW-1185">Reference proteome</keyword>
<organism evidence="2 3">
    <name type="scientific">Pisolithus microcarpus 441</name>
    <dbReference type="NCBI Taxonomy" id="765257"/>
    <lineage>
        <taxon>Eukaryota</taxon>
        <taxon>Fungi</taxon>
        <taxon>Dikarya</taxon>
        <taxon>Basidiomycota</taxon>
        <taxon>Agaricomycotina</taxon>
        <taxon>Agaricomycetes</taxon>
        <taxon>Agaricomycetidae</taxon>
        <taxon>Boletales</taxon>
        <taxon>Sclerodermatineae</taxon>
        <taxon>Pisolithaceae</taxon>
        <taxon>Pisolithus</taxon>
    </lineage>
</organism>
<accession>A0A0C9ZK96</accession>
<dbReference type="Proteomes" id="UP000054018">
    <property type="component" value="Unassembled WGS sequence"/>
</dbReference>
<evidence type="ECO:0000256" key="1">
    <source>
        <dbReference type="SAM" id="MobiDB-lite"/>
    </source>
</evidence>
<name>A0A0C9ZK96_9AGAM</name>
<gene>
    <name evidence="2" type="ORF">PISMIDRAFT_676202</name>
</gene>
<proteinExistence type="predicted"/>
<dbReference type="HOGENOM" id="CLU_2979971_0_0_1"/>
<sequence>MIVIASLHIAAATVTAVLVFRIDYAIETHRRISLKASLRLSPSSSRPHPPSRCDDFQS</sequence>
<reference evidence="3" key="2">
    <citation type="submission" date="2015-01" db="EMBL/GenBank/DDBJ databases">
        <title>Evolutionary Origins and Diversification of the Mycorrhizal Mutualists.</title>
        <authorList>
            <consortium name="DOE Joint Genome Institute"/>
            <consortium name="Mycorrhizal Genomics Consortium"/>
            <person name="Kohler A."/>
            <person name="Kuo A."/>
            <person name="Nagy L.G."/>
            <person name="Floudas D."/>
            <person name="Copeland A."/>
            <person name="Barry K.W."/>
            <person name="Cichocki N."/>
            <person name="Veneault-Fourrey C."/>
            <person name="LaButti K."/>
            <person name="Lindquist E.A."/>
            <person name="Lipzen A."/>
            <person name="Lundell T."/>
            <person name="Morin E."/>
            <person name="Murat C."/>
            <person name="Riley R."/>
            <person name="Ohm R."/>
            <person name="Sun H."/>
            <person name="Tunlid A."/>
            <person name="Henrissat B."/>
            <person name="Grigoriev I.V."/>
            <person name="Hibbett D.S."/>
            <person name="Martin F."/>
        </authorList>
    </citation>
    <scope>NUCLEOTIDE SEQUENCE [LARGE SCALE GENOMIC DNA]</scope>
    <source>
        <strain evidence="3">441</strain>
    </source>
</reference>
<reference evidence="2 3" key="1">
    <citation type="submission" date="2014-04" db="EMBL/GenBank/DDBJ databases">
        <authorList>
            <consortium name="DOE Joint Genome Institute"/>
            <person name="Kuo A."/>
            <person name="Kohler A."/>
            <person name="Costa M.D."/>
            <person name="Nagy L.G."/>
            <person name="Floudas D."/>
            <person name="Copeland A."/>
            <person name="Barry K.W."/>
            <person name="Cichocki N."/>
            <person name="Veneault-Fourrey C."/>
            <person name="LaButti K."/>
            <person name="Lindquist E.A."/>
            <person name="Lipzen A."/>
            <person name="Lundell T."/>
            <person name="Morin E."/>
            <person name="Murat C."/>
            <person name="Sun H."/>
            <person name="Tunlid A."/>
            <person name="Henrissat B."/>
            <person name="Grigoriev I.V."/>
            <person name="Hibbett D.S."/>
            <person name="Martin F."/>
            <person name="Nordberg H.P."/>
            <person name="Cantor M.N."/>
            <person name="Hua S.X."/>
        </authorList>
    </citation>
    <scope>NUCLEOTIDE SEQUENCE [LARGE SCALE GENOMIC DNA]</scope>
    <source>
        <strain evidence="2 3">441</strain>
    </source>
</reference>
<feature type="region of interest" description="Disordered" evidence="1">
    <location>
        <begin position="39"/>
        <end position="58"/>
    </location>
</feature>
<protein>
    <submittedName>
        <fullName evidence="2">Uncharacterized protein</fullName>
    </submittedName>
</protein>